<name>A0ACA9P8X4_9GLOM</name>
<organism evidence="1 2">
    <name type="scientific">Dentiscutata heterogama</name>
    <dbReference type="NCBI Taxonomy" id="1316150"/>
    <lineage>
        <taxon>Eukaryota</taxon>
        <taxon>Fungi</taxon>
        <taxon>Fungi incertae sedis</taxon>
        <taxon>Mucoromycota</taxon>
        <taxon>Glomeromycotina</taxon>
        <taxon>Glomeromycetes</taxon>
        <taxon>Diversisporales</taxon>
        <taxon>Gigasporaceae</taxon>
        <taxon>Dentiscutata</taxon>
    </lineage>
</organism>
<dbReference type="Proteomes" id="UP000789702">
    <property type="component" value="Unassembled WGS sequence"/>
</dbReference>
<proteinExistence type="predicted"/>
<evidence type="ECO:0000313" key="1">
    <source>
        <dbReference type="EMBL" id="CAG8695823.1"/>
    </source>
</evidence>
<accession>A0ACA9P8X4</accession>
<evidence type="ECO:0000313" key="2">
    <source>
        <dbReference type="Proteomes" id="UP000789702"/>
    </source>
</evidence>
<reference evidence="1" key="1">
    <citation type="submission" date="2021-06" db="EMBL/GenBank/DDBJ databases">
        <authorList>
            <person name="Kallberg Y."/>
            <person name="Tangrot J."/>
            <person name="Rosling A."/>
        </authorList>
    </citation>
    <scope>NUCLEOTIDE SEQUENCE</scope>
    <source>
        <strain evidence="1">IL203A</strain>
    </source>
</reference>
<comment type="caution">
    <text evidence="1">The sequence shown here is derived from an EMBL/GenBank/DDBJ whole genome shotgun (WGS) entry which is preliminary data.</text>
</comment>
<keyword evidence="2" id="KW-1185">Reference proteome</keyword>
<protein>
    <submittedName>
        <fullName evidence="1">4419_t:CDS:1</fullName>
    </submittedName>
</protein>
<gene>
    <name evidence="1" type="ORF">DHETER_LOCUS11499</name>
</gene>
<sequence>HQTILSDALLIEKAKMLANELGVPEDKLQFSPGWLQKFKERNGIRQRKLHGEAESVDLNIITRSLPLLKDLCARLTLRCVDVHFLPANTTSMMQPMDAGIIMAFKKAYRRYQLRTNDSSLNELISALNNTHHLPNSMEVDEFLTISEENFVYEVSPDDQIIKEFAYTFKRDESIETIDDEDIEVIDDEKDDSVEIAIISSSSVLSNLESVRTFLLQQEGSNEQLKLVNSLEKFIRVKMLKSAQQTCINDYFK</sequence>
<feature type="non-terminal residue" evidence="1">
    <location>
        <position position="1"/>
    </location>
</feature>
<dbReference type="EMBL" id="CAJVPU010025296">
    <property type="protein sequence ID" value="CAG8695823.1"/>
    <property type="molecule type" value="Genomic_DNA"/>
</dbReference>